<gene>
    <name evidence="2" type="ORF">BgAZ_501530</name>
</gene>
<sequence>MGDSKASTKKMKSKASSKNEDDSNEPDGTDSGDEEVTVEDIMRTIAKGVSKAFTTSTSNRDRVAPKRDDAEPVKAAKVCKTGPISFRDPYVAYNTTQKTNRVSIRVLPNETTEINERKYRQIASNGVIKLFELLNP</sequence>
<evidence type="ECO:0000313" key="3">
    <source>
        <dbReference type="Proteomes" id="UP001230268"/>
    </source>
</evidence>
<organism evidence="2 3">
    <name type="scientific">Babesia gibsoni</name>
    <dbReference type="NCBI Taxonomy" id="33632"/>
    <lineage>
        <taxon>Eukaryota</taxon>
        <taxon>Sar</taxon>
        <taxon>Alveolata</taxon>
        <taxon>Apicomplexa</taxon>
        <taxon>Aconoidasida</taxon>
        <taxon>Piroplasmida</taxon>
        <taxon>Babesiidae</taxon>
        <taxon>Babesia</taxon>
    </lineage>
</organism>
<proteinExistence type="predicted"/>
<name>A0AAD8LN68_BABGI</name>
<dbReference type="EMBL" id="JAVEPI010000005">
    <property type="protein sequence ID" value="KAK1441821.1"/>
    <property type="molecule type" value="Genomic_DNA"/>
</dbReference>
<accession>A0AAD8LN68</accession>
<feature type="compositionally biased region" description="Acidic residues" evidence="1">
    <location>
        <begin position="22"/>
        <end position="38"/>
    </location>
</feature>
<keyword evidence="3" id="KW-1185">Reference proteome</keyword>
<feature type="compositionally biased region" description="Basic and acidic residues" evidence="1">
    <location>
        <begin position="59"/>
        <end position="72"/>
    </location>
</feature>
<reference evidence="2" key="1">
    <citation type="submission" date="2023-08" db="EMBL/GenBank/DDBJ databases">
        <title>Draft sequence of the Babesia gibsoni genome.</title>
        <authorList>
            <person name="Yamagishi J.Y."/>
            <person name="Xuan X.X."/>
        </authorList>
    </citation>
    <scope>NUCLEOTIDE SEQUENCE</scope>
    <source>
        <strain evidence="2">Azabu</strain>
    </source>
</reference>
<feature type="region of interest" description="Disordered" evidence="1">
    <location>
        <begin position="1"/>
        <end position="38"/>
    </location>
</feature>
<dbReference type="Proteomes" id="UP001230268">
    <property type="component" value="Unassembled WGS sequence"/>
</dbReference>
<evidence type="ECO:0000256" key="1">
    <source>
        <dbReference type="SAM" id="MobiDB-lite"/>
    </source>
</evidence>
<comment type="caution">
    <text evidence="2">The sequence shown here is derived from an EMBL/GenBank/DDBJ whole genome shotgun (WGS) entry which is preliminary data.</text>
</comment>
<protein>
    <submittedName>
        <fullName evidence="2">Uncharacterized protein</fullName>
    </submittedName>
</protein>
<evidence type="ECO:0000313" key="2">
    <source>
        <dbReference type="EMBL" id="KAK1441821.1"/>
    </source>
</evidence>
<feature type="region of interest" description="Disordered" evidence="1">
    <location>
        <begin position="52"/>
        <end position="72"/>
    </location>
</feature>
<dbReference type="AlphaFoldDB" id="A0AAD8LN68"/>